<dbReference type="GO" id="GO:0004803">
    <property type="term" value="F:transposase activity"/>
    <property type="evidence" value="ECO:0007669"/>
    <property type="project" value="InterPro"/>
</dbReference>
<keyword evidence="3" id="KW-0238">DNA-binding</keyword>
<gene>
    <name evidence="7" type="ORF">Mal4_16940</name>
</gene>
<dbReference type="GO" id="GO:0003677">
    <property type="term" value="F:DNA binding"/>
    <property type="evidence" value="ECO:0007669"/>
    <property type="project" value="UniProtKB-KW"/>
</dbReference>
<dbReference type="PANTHER" id="PTHR33258">
    <property type="entry name" value="TRANSPOSASE INSL FOR INSERTION SEQUENCE ELEMENT IS186A-RELATED"/>
    <property type="match status" value="1"/>
</dbReference>
<dbReference type="Gene3D" id="3.90.350.10">
    <property type="entry name" value="Transposase Inhibitor Protein From Tn5, Chain A, domain 1"/>
    <property type="match status" value="1"/>
</dbReference>
<dbReference type="RefSeq" id="WP_145368172.1">
    <property type="nucleotide sequence ID" value="NZ_CP036275.1"/>
</dbReference>
<dbReference type="InterPro" id="IPR047952">
    <property type="entry name" value="Transpos_IS4"/>
</dbReference>
<accession>A0A517Z4H3</accession>
<dbReference type="InterPro" id="IPR002559">
    <property type="entry name" value="Transposase_11"/>
</dbReference>
<organism evidence="7 8">
    <name type="scientific">Maioricimonas rarisocia</name>
    <dbReference type="NCBI Taxonomy" id="2528026"/>
    <lineage>
        <taxon>Bacteria</taxon>
        <taxon>Pseudomonadati</taxon>
        <taxon>Planctomycetota</taxon>
        <taxon>Planctomycetia</taxon>
        <taxon>Planctomycetales</taxon>
        <taxon>Planctomycetaceae</taxon>
        <taxon>Maioricimonas</taxon>
    </lineage>
</organism>
<sequence>MLGSDVLDRFVDEAPVCVMVRACLENILAPQRLDQLFREHSETQYERELTFSSLVELMSLVVCRIEPTVHAAFQRKKESMPVSVKALYDKLSGVEPQVSQALVRHIAQGAGNVMANWNSRTPLLKGYHTRVIDGNHITGTDHRLKELREDGAAALPGVAVAVLDPDRGLIEDVLVAEDVYTQEVKLAAPIFEQVQPKDLIIADRHYCTSGVLFGIKDRDGCFLMRQHMGHLRWELIGERRCKGPAENGLLYEQTMQLTDPDTGKRMEIRRITLELDKPVRGGDTELHLLTNLPPQAADAEQVAALYRKRWTIETAFQHITTSLCCELNTLGFPRAALFSFCMAVACFNVFALVPAAMAHVHGHEWVDDNVSLYYLTEELSGTYRGMMIALPPEEWSGFRELPALRLAETLVELVGRAKLSRYQKHKRKSKKRSRREYAPKKHVSTAQKLKARAAKKSAKKKTGKVKRKPPT</sequence>
<keyword evidence="4" id="KW-0233">DNA recombination</keyword>
<dbReference type="InterPro" id="IPR012337">
    <property type="entry name" value="RNaseH-like_sf"/>
</dbReference>
<feature type="region of interest" description="Disordered" evidence="5">
    <location>
        <begin position="422"/>
        <end position="471"/>
    </location>
</feature>
<dbReference type="PANTHER" id="PTHR33258:SF1">
    <property type="entry name" value="TRANSPOSASE INSL FOR INSERTION SEQUENCE ELEMENT IS186A-RELATED"/>
    <property type="match status" value="1"/>
</dbReference>
<reference evidence="7 8" key="1">
    <citation type="submission" date="2019-02" db="EMBL/GenBank/DDBJ databases">
        <title>Deep-cultivation of Planctomycetes and their phenomic and genomic characterization uncovers novel biology.</title>
        <authorList>
            <person name="Wiegand S."/>
            <person name="Jogler M."/>
            <person name="Boedeker C."/>
            <person name="Pinto D."/>
            <person name="Vollmers J."/>
            <person name="Rivas-Marin E."/>
            <person name="Kohn T."/>
            <person name="Peeters S.H."/>
            <person name="Heuer A."/>
            <person name="Rast P."/>
            <person name="Oberbeckmann S."/>
            <person name="Bunk B."/>
            <person name="Jeske O."/>
            <person name="Meyerdierks A."/>
            <person name="Storesund J.E."/>
            <person name="Kallscheuer N."/>
            <person name="Luecker S."/>
            <person name="Lage O.M."/>
            <person name="Pohl T."/>
            <person name="Merkel B.J."/>
            <person name="Hornburger P."/>
            <person name="Mueller R.-W."/>
            <person name="Bruemmer F."/>
            <person name="Labrenz M."/>
            <person name="Spormann A.M."/>
            <person name="Op den Camp H."/>
            <person name="Overmann J."/>
            <person name="Amann R."/>
            <person name="Jetten M.S.M."/>
            <person name="Mascher T."/>
            <person name="Medema M.H."/>
            <person name="Devos D.P."/>
            <person name="Kaster A.-K."/>
            <person name="Ovreas L."/>
            <person name="Rohde M."/>
            <person name="Galperin M.Y."/>
            <person name="Jogler C."/>
        </authorList>
    </citation>
    <scope>NUCLEOTIDE SEQUENCE [LARGE SCALE GENOMIC DNA]</scope>
    <source>
        <strain evidence="7 8">Mal4</strain>
    </source>
</reference>
<dbReference type="EMBL" id="CP036275">
    <property type="protein sequence ID" value="QDU37383.1"/>
    <property type="molecule type" value="Genomic_DNA"/>
</dbReference>
<proteinExistence type="inferred from homology"/>
<dbReference type="OrthoDB" id="231179at2"/>
<evidence type="ECO:0000256" key="5">
    <source>
        <dbReference type="SAM" id="MobiDB-lite"/>
    </source>
</evidence>
<evidence type="ECO:0000256" key="2">
    <source>
        <dbReference type="ARBA" id="ARBA00022578"/>
    </source>
</evidence>
<evidence type="ECO:0000256" key="1">
    <source>
        <dbReference type="ARBA" id="ARBA00010075"/>
    </source>
</evidence>
<evidence type="ECO:0000259" key="6">
    <source>
        <dbReference type="Pfam" id="PF01609"/>
    </source>
</evidence>
<name>A0A517Z4H3_9PLAN</name>
<feature type="domain" description="Transposase IS4-like" evidence="6">
    <location>
        <begin position="129"/>
        <end position="326"/>
    </location>
</feature>
<dbReference type="GO" id="GO:0006313">
    <property type="term" value="P:DNA transposition"/>
    <property type="evidence" value="ECO:0007669"/>
    <property type="project" value="InterPro"/>
</dbReference>
<evidence type="ECO:0000256" key="4">
    <source>
        <dbReference type="ARBA" id="ARBA00023172"/>
    </source>
</evidence>
<dbReference type="Pfam" id="PF01609">
    <property type="entry name" value="DDE_Tnp_1"/>
    <property type="match status" value="1"/>
</dbReference>
<keyword evidence="2" id="KW-0815">Transposition</keyword>
<evidence type="ECO:0000313" key="7">
    <source>
        <dbReference type="EMBL" id="QDU37383.1"/>
    </source>
</evidence>
<feature type="compositionally biased region" description="Basic residues" evidence="5">
    <location>
        <begin position="449"/>
        <end position="471"/>
    </location>
</feature>
<comment type="similarity">
    <text evidence="1">Belongs to the transposase 11 family.</text>
</comment>
<feature type="compositionally biased region" description="Basic residues" evidence="5">
    <location>
        <begin position="422"/>
        <end position="434"/>
    </location>
</feature>
<dbReference type="Proteomes" id="UP000320496">
    <property type="component" value="Chromosome"/>
</dbReference>
<evidence type="ECO:0000256" key="3">
    <source>
        <dbReference type="ARBA" id="ARBA00023125"/>
    </source>
</evidence>
<keyword evidence="8" id="KW-1185">Reference proteome</keyword>
<evidence type="ECO:0000313" key="8">
    <source>
        <dbReference type="Proteomes" id="UP000320496"/>
    </source>
</evidence>
<dbReference type="NCBIfam" id="NF033592">
    <property type="entry name" value="transpos_IS4_1"/>
    <property type="match status" value="1"/>
</dbReference>
<dbReference type="SUPFAM" id="SSF53098">
    <property type="entry name" value="Ribonuclease H-like"/>
    <property type="match status" value="1"/>
</dbReference>
<dbReference type="KEGG" id="mri:Mal4_16940"/>
<dbReference type="AlphaFoldDB" id="A0A517Z4H3"/>
<protein>
    <submittedName>
        <fullName evidence="7">Transposase DDE domain protein</fullName>
    </submittedName>
</protein>